<dbReference type="Proteomes" id="UP000762676">
    <property type="component" value="Unassembled WGS sequence"/>
</dbReference>
<keyword evidence="2" id="KW-1185">Reference proteome</keyword>
<dbReference type="EMBL" id="BMAT01003620">
    <property type="protein sequence ID" value="GFR58701.1"/>
    <property type="molecule type" value="Genomic_DNA"/>
</dbReference>
<accession>A0AAV4EEB9</accession>
<organism evidence="1 2">
    <name type="scientific">Elysia marginata</name>
    <dbReference type="NCBI Taxonomy" id="1093978"/>
    <lineage>
        <taxon>Eukaryota</taxon>
        <taxon>Metazoa</taxon>
        <taxon>Spiralia</taxon>
        <taxon>Lophotrochozoa</taxon>
        <taxon>Mollusca</taxon>
        <taxon>Gastropoda</taxon>
        <taxon>Heterobranchia</taxon>
        <taxon>Euthyneura</taxon>
        <taxon>Panpulmonata</taxon>
        <taxon>Sacoglossa</taxon>
        <taxon>Placobranchoidea</taxon>
        <taxon>Plakobranchidae</taxon>
        <taxon>Elysia</taxon>
    </lineage>
</organism>
<sequence>MSDRKKNIYKEKGACFRVKERGRMESNRQKDRLDEDLLDVGYFLAPVSPSFLSHHLIIIADSLAHQQATASPSHSGQTWVSTRFLIPAGTQIVMLDLCSIPQPRGTRFC</sequence>
<proteinExistence type="predicted"/>
<evidence type="ECO:0000313" key="1">
    <source>
        <dbReference type="EMBL" id="GFR58701.1"/>
    </source>
</evidence>
<protein>
    <submittedName>
        <fullName evidence="1">Uncharacterized protein</fullName>
    </submittedName>
</protein>
<comment type="caution">
    <text evidence="1">The sequence shown here is derived from an EMBL/GenBank/DDBJ whole genome shotgun (WGS) entry which is preliminary data.</text>
</comment>
<gene>
    <name evidence="1" type="ORF">ElyMa_001774200</name>
</gene>
<reference evidence="1 2" key="1">
    <citation type="journal article" date="2021" name="Elife">
        <title>Chloroplast acquisition without the gene transfer in kleptoplastic sea slugs, Plakobranchus ocellatus.</title>
        <authorList>
            <person name="Maeda T."/>
            <person name="Takahashi S."/>
            <person name="Yoshida T."/>
            <person name="Shimamura S."/>
            <person name="Takaki Y."/>
            <person name="Nagai Y."/>
            <person name="Toyoda A."/>
            <person name="Suzuki Y."/>
            <person name="Arimoto A."/>
            <person name="Ishii H."/>
            <person name="Satoh N."/>
            <person name="Nishiyama T."/>
            <person name="Hasebe M."/>
            <person name="Maruyama T."/>
            <person name="Minagawa J."/>
            <person name="Obokata J."/>
            <person name="Shigenobu S."/>
        </authorList>
    </citation>
    <scope>NUCLEOTIDE SEQUENCE [LARGE SCALE GENOMIC DNA]</scope>
</reference>
<dbReference type="AlphaFoldDB" id="A0AAV4EEB9"/>
<name>A0AAV4EEB9_9GAST</name>
<evidence type="ECO:0000313" key="2">
    <source>
        <dbReference type="Proteomes" id="UP000762676"/>
    </source>
</evidence>